<feature type="chain" id="PRO_5030820004" evidence="2">
    <location>
        <begin position="29"/>
        <end position="548"/>
    </location>
</feature>
<proteinExistence type="predicted"/>
<dbReference type="RefSeq" id="WP_181740017.1">
    <property type="nucleotide sequence ID" value="NZ_JACEOL010000030.1"/>
</dbReference>
<dbReference type="Proteomes" id="UP000538292">
    <property type="component" value="Unassembled WGS sequence"/>
</dbReference>
<dbReference type="AlphaFoldDB" id="A0A7W1XSL4"/>
<dbReference type="InterPro" id="IPR032869">
    <property type="entry name" value="WHH_dom_containing"/>
</dbReference>
<keyword evidence="1" id="KW-0812">Transmembrane</keyword>
<keyword evidence="3" id="KW-0540">Nuclease</keyword>
<evidence type="ECO:0000256" key="2">
    <source>
        <dbReference type="SAM" id="SignalP"/>
    </source>
</evidence>
<comment type="caution">
    <text evidence="3">The sequence shown here is derived from an EMBL/GenBank/DDBJ whole genome shotgun (WGS) entry which is preliminary data.</text>
</comment>
<name>A0A7W1XSL4_9BACL</name>
<dbReference type="Pfam" id="PF14414">
    <property type="entry name" value="WHH"/>
    <property type="match status" value="1"/>
</dbReference>
<feature type="transmembrane region" description="Helical" evidence="1">
    <location>
        <begin position="176"/>
        <end position="194"/>
    </location>
</feature>
<keyword evidence="1" id="KW-0472">Membrane</keyword>
<sequence>MRQFQRIFFIVLIACVGLGIFGPGTVHATGGFDVPDINDQFNQFEQSPPPKQDLPAPPPVGEEKGFLDQVTQLFKGAWEWTTDKVSGAWEWTKEKASALWDWFIGVLSKITEIVVDALAAAWDWIKANYKKIIVLLLIIVLAVFAVWLITTAAALIAAGSTLTILSSTISPQILSFVGYGILLGGGFGGFISLLSGNEFMSMEMLTDTLFGGIAGGIGGLFGELIGGARFITWLGSKIRWLPNAVKGAAGAGVEQSVFDFFKTGKINVKNTLIAIGVGGLLSYGGWLFTNNLDTIVTSINKISFPTVKVYVLASADSNLRIPSLEIGHTKIEDTQFGSWLQKFASNHTTNSTDTFLQKVEKRINELSAKLKRGKDVKIIELVDCDIAPKCLKTSDGRIIKIQNYKYANRTETSISKWGKEYTVKFDQYAQPDFNPYIIKGKNGELAEIELPQDTWVAENQTAYQAQLKLSTYLFIKKYPDWKTRFDFTPEQIKSIENGNSNIGNKRTKTGLTWHHDTKSGKMILVPWDLHDLFRHTGGNAIWAKQIIE</sequence>
<evidence type="ECO:0000256" key="1">
    <source>
        <dbReference type="SAM" id="Phobius"/>
    </source>
</evidence>
<keyword evidence="3" id="KW-0378">Hydrolase</keyword>
<keyword evidence="3" id="KW-0255">Endonuclease</keyword>
<evidence type="ECO:0000313" key="3">
    <source>
        <dbReference type="EMBL" id="MBA4602469.1"/>
    </source>
</evidence>
<evidence type="ECO:0000313" key="4">
    <source>
        <dbReference type="Proteomes" id="UP000538292"/>
    </source>
</evidence>
<organism evidence="3 4">
    <name type="scientific">Thermoactinomyces mirandus</name>
    <dbReference type="NCBI Taxonomy" id="2756294"/>
    <lineage>
        <taxon>Bacteria</taxon>
        <taxon>Bacillati</taxon>
        <taxon>Bacillota</taxon>
        <taxon>Bacilli</taxon>
        <taxon>Bacillales</taxon>
        <taxon>Thermoactinomycetaceae</taxon>
        <taxon>Thermoactinomyces</taxon>
    </lineage>
</organism>
<accession>A0A7W1XSL4</accession>
<dbReference type="EMBL" id="JACEOL010000030">
    <property type="protein sequence ID" value="MBA4602469.1"/>
    <property type="molecule type" value="Genomic_DNA"/>
</dbReference>
<feature type="transmembrane region" description="Helical" evidence="1">
    <location>
        <begin position="102"/>
        <end position="125"/>
    </location>
</feature>
<keyword evidence="2" id="KW-0732">Signal</keyword>
<gene>
    <name evidence="3" type="ORF">H2C83_09095</name>
</gene>
<protein>
    <submittedName>
        <fullName evidence="3">HNH endonuclease</fullName>
    </submittedName>
</protein>
<keyword evidence="1" id="KW-1133">Transmembrane helix</keyword>
<keyword evidence="4" id="KW-1185">Reference proteome</keyword>
<feature type="signal peptide" evidence="2">
    <location>
        <begin position="1"/>
        <end position="28"/>
    </location>
</feature>
<reference evidence="3 4" key="1">
    <citation type="submission" date="2020-07" db="EMBL/GenBank/DDBJ databases">
        <title>Thermoactinomyces phylogeny.</title>
        <authorList>
            <person name="Dunlap C."/>
        </authorList>
    </citation>
    <scope>NUCLEOTIDE SEQUENCE [LARGE SCALE GENOMIC DNA]</scope>
    <source>
        <strain evidence="3 4">AMNI-1</strain>
    </source>
</reference>
<feature type="transmembrane region" description="Helical" evidence="1">
    <location>
        <begin position="132"/>
        <end position="156"/>
    </location>
</feature>
<dbReference type="GO" id="GO:0004519">
    <property type="term" value="F:endonuclease activity"/>
    <property type="evidence" value="ECO:0007669"/>
    <property type="project" value="UniProtKB-KW"/>
</dbReference>